<dbReference type="InterPro" id="IPR036457">
    <property type="entry name" value="PPM-type-like_dom_sf"/>
</dbReference>
<dbReference type="Gene3D" id="3.60.40.10">
    <property type="entry name" value="PPM-type phosphatase domain"/>
    <property type="match status" value="1"/>
</dbReference>
<dbReference type="PROSITE" id="PS50110">
    <property type="entry name" value="RESPONSE_REGULATORY"/>
    <property type="match status" value="1"/>
</dbReference>
<accession>A0YC94</accession>
<dbReference type="SMART" id="SM00331">
    <property type="entry name" value="PP2C_SIG"/>
    <property type="match status" value="1"/>
</dbReference>
<feature type="domain" description="Response regulatory" evidence="3">
    <location>
        <begin position="22"/>
        <end position="138"/>
    </location>
</feature>
<dbReference type="Gene3D" id="3.30.565.10">
    <property type="entry name" value="Histidine kinase-like ATPase, C-terminal domain"/>
    <property type="match status" value="1"/>
</dbReference>
<keyword evidence="1" id="KW-0378">Hydrolase</keyword>
<dbReference type="Pfam" id="PF07228">
    <property type="entry name" value="SpoIIE"/>
    <property type="match status" value="1"/>
</dbReference>
<proteinExistence type="predicted"/>
<dbReference type="InterPro" id="IPR001789">
    <property type="entry name" value="Sig_transdc_resp-reg_receiver"/>
</dbReference>
<dbReference type="GO" id="GO:0016791">
    <property type="term" value="F:phosphatase activity"/>
    <property type="evidence" value="ECO:0007669"/>
    <property type="project" value="TreeGrafter"/>
</dbReference>
<gene>
    <name evidence="4" type="ORF">GP2143_07684</name>
</gene>
<dbReference type="Pfam" id="PF00072">
    <property type="entry name" value="Response_reg"/>
    <property type="match status" value="1"/>
</dbReference>
<dbReference type="Gene3D" id="3.40.50.2300">
    <property type="match status" value="1"/>
</dbReference>
<feature type="modified residue" description="4-aspartylphosphate" evidence="2">
    <location>
        <position position="71"/>
    </location>
</feature>
<dbReference type="EMBL" id="AAVT01000003">
    <property type="protein sequence ID" value="EAW31413.1"/>
    <property type="molecule type" value="Genomic_DNA"/>
</dbReference>
<evidence type="ECO:0000256" key="2">
    <source>
        <dbReference type="PROSITE-ProRule" id="PRU00169"/>
    </source>
</evidence>
<comment type="caution">
    <text evidence="4">The sequence shown here is derived from an EMBL/GenBank/DDBJ whole genome shotgun (WGS) entry which is preliminary data.</text>
</comment>
<name>A0YC94_9GAMM</name>
<sequence>MKNPFVVDELRVADCPSVPITKILIADDNNTDRLLLKAILCQQGHEVFVAKDGHEAIEVFREMQPDLVLLDVLMPNVDGFEAAEKIRQLAGEAFIPIIFLTSLQSTDALVRCLDAGGDDFLPKPYNSVVLKAKLDAFIRMGEMHRTMQRQRDLIAIHNERLLREQEIAKRVFDKVAHSGCLNADNIRYLLSPIAIFNGDVALAGVSPAGNLMVLLGDFTGHGLDAAIGAMPLAQTFYSMLEKGFSLQDILREINEKLYDVLPVDVFCCAIVADIDFSNGVMQIWNGGLPDGVLYRSFDGKSIPLTSQHIPFGIRNTAHFDDSVATFEVQPDDRLFLWSDGIQEATNNQSEMFGEERLLKIFEKNTDPEQLFDEVNEAVAEFISDEAVSDDVSIVEVKIVAPIDFHADRPDFIGSNPAGPRDWSLKYELRPQTLSNFDPLPMLLYVLRQVPYLRNFGGQIFTVLTELYTNALEHGVLQLNSSLKNSTAGFDHYYQLREQRLLHLQDGTIGIQLDYKGTGNGGRLKVTIEDSGEGFDYKNLENGLSGDVPYAGRGINLMRSICHSIEYLGSGNVVCASFVWGDS</sequence>
<dbReference type="eggNOG" id="COG3706">
    <property type="taxonomic scope" value="Bacteria"/>
</dbReference>
<evidence type="ECO:0000259" key="3">
    <source>
        <dbReference type="PROSITE" id="PS50110"/>
    </source>
</evidence>
<dbReference type="SUPFAM" id="SSF52172">
    <property type="entry name" value="CheY-like"/>
    <property type="match status" value="1"/>
</dbReference>
<dbReference type="InterPro" id="IPR003594">
    <property type="entry name" value="HATPase_dom"/>
</dbReference>
<dbReference type="SUPFAM" id="SSF55874">
    <property type="entry name" value="ATPase domain of HSP90 chaperone/DNA topoisomerase II/histidine kinase"/>
    <property type="match status" value="1"/>
</dbReference>
<evidence type="ECO:0000313" key="5">
    <source>
        <dbReference type="Proteomes" id="UP000004931"/>
    </source>
</evidence>
<dbReference type="GO" id="GO:0000160">
    <property type="term" value="P:phosphorelay signal transduction system"/>
    <property type="evidence" value="ECO:0007669"/>
    <property type="project" value="InterPro"/>
</dbReference>
<dbReference type="STRING" id="247633.GP2143_07684"/>
<evidence type="ECO:0000313" key="4">
    <source>
        <dbReference type="EMBL" id="EAW31413.1"/>
    </source>
</evidence>
<dbReference type="PANTHER" id="PTHR43156">
    <property type="entry name" value="STAGE II SPORULATION PROTEIN E-RELATED"/>
    <property type="match status" value="1"/>
</dbReference>
<dbReference type="PANTHER" id="PTHR43156:SF2">
    <property type="entry name" value="STAGE II SPORULATION PROTEIN E"/>
    <property type="match status" value="1"/>
</dbReference>
<dbReference type="InterPro" id="IPR036890">
    <property type="entry name" value="HATPase_C_sf"/>
</dbReference>
<dbReference type="InterPro" id="IPR001932">
    <property type="entry name" value="PPM-type_phosphatase-like_dom"/>
</dbReference>
<organism evidence="4 5">
    <name type="scientific">marine gamma proteobacterium HTCC2143</name>
    <dbReference type="NCBI Taxonomy" id="247633"/>
    <lineage>
        <taxon>Bacteria</taxon>
        <taxon>Pseudomonadati</taxon>
        <taxon>Pseudomonadota</taxon>
        <taxon>Gammaproteobacteria</taxon>
        <taxon>Cellvibrionales</taxon>
        <taxon>Spongiibacteraceae</taxon>
        <taxon>BD1-7 clade</taxon>
    </lineage>
</organism>
<dbReference type="eggNOG" id="COG2208">
    <property type="taxonomic scope" value="Bacteria"/>
</dbReference>
<dbReference type="CDD" id="cd16936">
    <property type="entry name" value="HATPase_RsbW-like"/>
    <property type="match status" value="1"/>
</dbReference>
<protein>
    <submittedName>
        <fullName evidence="4">Probable two-component response regulator</fullName>
    </submittedName>
</protein>
<dbReference type="Proteomes" id="UP000004931">
    <property type="component" value="Unassembled WGS sequence"/>
</dbReference>
<reference evidence="4 5" key="1">
    <citation type="journal article" date="2010" name="J. Bacteriol.">
        <title>Genome sequence of the oligotrophic marine Gammaproteobacterium HTCC2143, isolated from the Oregon Coast.</title>
        <authorList>
            <person name="Oh H.M."/>
            <person name="Kang I."/>
            <person name="Ferriera S."/>
            <person name="Giovannoni S.J."/>
            <person name="Cho J.C."/>
        </authorList>
    </citation>
    <scope>NUCLEOTIDE SEQUENCE [LARGE SCALE GENOMIC DNA]</scope>
    <source>
        <strain evidence="4 5">HTCC2143</strain>
    </source>
</reference>
<dbReference type="InterPro" id="IPR052016">
    <property type="entry name" value="Bact_Sigma-Reg"/>
</dbReference>
<dbReference type="OrthoDB" id="9811749at2"/>
<evidence type="ECO:0000256" key="1">
    <source>
        <dbReference type="ARBA" id="ARBA00022801"/>
    </source>
</evidence>
<dbReference type="InterPro" id="IPR011006">
    <property type="entry name" value="CheY-like_superfamily"/>
</dbReference>
<keyword evidence="2" id="KW-0597">Phosphoprotein</keyword>
<dbReference type="SMART" id="SM00448">
    <property type="entry name" value="REC"/>
    <property type="match status" value="1"/>
</dbReference>
<dbReference type="AlphaFoldDB" id="A0YC94"/>
<keyword evidence="5" id="KW-1185">Reference proteome</keyword>
<dbReference type="Pfam" id="PF13581">
    <property type="entry name" value="HATPase_c_2"/>
    <property type="match status" value="1"/>
</dbReference>
<dbReference type="SUPFAM" id="SSF81606">
    <property type="entry name" value="PP2C-like"/>
    <property type="match status" value="1"/>
</dbReference>